<evidence type="ECO:0000256" key="1">
    <source>
        <dbReference type="SAM" id="MobiDB-lite"/>
    </source>
</evidence>
<dbReference type="RefSeq" id="XP_043184753.1">
    <property type="nucleotide sequence ID" value="XM_043331243.1"/>
</dbReference>
<feature type="compositionally biased region" description="Low complexity" evidence="1">
    <location>
        <begin position="102"/>
        <end position="121"/>
    </location>
</feature>
<feature type="region of interest" description="Disordered" evidence="1">
    <location>
        <begin position="71"/>
        <end position="129"/>
    </location>
</feature>
<evidence type="ECO:0000313" key="2">
    <source>
        <dbReference type="EMBL" id="QRW24516.1"/>
    </source>
</evidence>
<feature type="compositionally biased region" description="Basic and acidic residues" evidence="1">
    <location>
        <begin position="15"/>
        <end position="31"/>
    </location>
</feature>
<accession>A0A8H8P616</accession>
<dbReference type="KEGG" id="rsx:RhiXN_11428"/>
<dbReference type="Proteomes" id="UP000650533">
    <property type="component" value="Chromosome 12"/>
</dbReference>
<feature type="region of interest" description="Disordered" evidence="1">
    <location>
        <begin position="1"/>
        <end position="33"/>
    </location>
</feature>
<organism evidence="2 3">
    <name type="scientific">Rhizoctonia solani</name>
    <dbReference type="NCBI Taxonomy" id="456999"/>
    <lineage>
        <taxon>Eukaryota</taxon>
        <taxon>Fungi</taxon>
        <taxon>Dikarya</taxon>
        <taxon>Basidiomycota</taxon>
        <taxon>Agaricomycotina</taxon>
        <taxon>Agaricomycetes</taxon>
        <taxon>Cantharellales</taxon>
        <taxon>Ceratobasidiaceae</taxon>
        <taxon>Rhizoctonia</taxon>
    </lineage>
</organism>
<evidence type="ECO:0000313" key="3">
    <source>
        <dbReference type="Proteomes" id="UP000650533"/>
    </source>
</evidence>
<proteinExistence type="predicted"/>
<dbReference type="EMBL" id="CP059669">
    <property type="protein sequence ID" value="QRW24516.1"/>
    <property type="molecule type" value="Genomic_DNA"/>
</dbReference>
<dbReference type="GeneID" id="67033706"/>
<protein>
    <submittedName>
        <fullName evidence="2">Uncharacterized protein</fullName>
    </submittedName>
</protein>
<reference evidence="2" key="1">
    <citation type="submission" date="2020-05" db="EMBL/GenBank/DDBJ databases">
        <title>Evolutionary and genomic comparisons of hybrid uninucleate and nonhybrid Rhizoctonia fungi.</title>
        <authorList>
            <person name="Li C."/>
            <person name="Chen X."/>
        </authorList>
    </citation>
    <scope>NUCLEOTIDE SEQUENCE</scope>
    <source>
        <strain evidence="2">AG-1 IA</strain>
    </source>
</reference>
<sequence length="159" mass="17291">MHHDVGIKIIVTGNMEERRSGNKQSSPEERGNPFGRLLQLTRLAVDPNIHYGAGFKKHPEAYQIRGFCSEASESEGRANGRPSRSSTDHHLIISANGRGRKSTPASSTPNPPAAACANDDTGSSQPADPVPLLQSLWGIHGIHSPRLIETKHVNAYNWI</sequence>
<dbReference type="AlphaFoldDB" id="A0A8H8P616"/>
<gene>
    <name evidence="2" type="ORF">RhiXN_11428</name>
</gene>
<name>A0A8H8P616_9AGAM</name>